<evidence type="ECO:0000313" key="2">
    <source>
        <dbReference type="Proteomes" id="UP000664044"/>
    </source>
</evidence>
<protein>
    <submittedName>
        <fullName evidence="1">Uncharacterized protein</fullName>
    </submittedName>
</protein>
<dbReference type="RefSeq" id="WP_207036565.1">
    <property type="nucleotide sequence ID" value="NZ_JAFLNL010000015.1"/>
</dbReference>
<accession>A0ABS3G996</accession>
<proteinExistence type="predicted"/>
<dbReference type="EMBL" id="JAFLNL010000015">
    <property type="protein sequence ID" value="MBO0356002.1"/>
    <property type="molecule type" value="Genomic_DNA"/>
</dbReference>
<keyword evidence="2" id="KW-1185">Reference proteome</keyword>
<reference evidence="1 2" key="1">
    <citation type="submission" date="2021-03" db="EMBL/GenBank/DDBJ databases">
        <title>Muricauda lutimaris sp. nov. and Muricauda ruestringensis sp. nov, two marine members of the Flavobacteriaceae isolated from deep sea sediments of Western Pacific.</title>
        <authorList>
            <person name="Zhao S."/>
            <person name="Liu R."/>
        </authorList>
    </citation>
    <scope>NUCLEOTIDE SEQUENCE [LARGE SCALE GENOMIC DNA]</scope>
    <source>
        <strain evidence="1 2">BC31-1-A7</strain>
    </source>
</reference>
<name>A0ABS3G996_9FLAO</name>
<organism evidence="1 2">
    <name type="scientific">Flagellimonas aurea</name>
    <dbReference type="NCBI Taxonomy" id="2915619"/>
    <lineage>
        <taxon>Bacteria</taxon>
        <taxon>Pseudomonadati</taxon>
        <taxon>Bacteroidota</taxon>
        <taxon>Flavobacteriia</taxon>
        <taxon>Flavobacteriales</taxon>
        <taxon>Flavobacteriaceae</taxon>
        <taxon>Flagellimonas</taxon>
    </lineage>
</organism>
<evidence type="ECO:0000313" key="1">
    <source>
        <dbReference type="EMBL" id="MBO0356002.1"/>
    </source>
</evidence>
<comment type="caution">
    <text evidence="1">The sequence shown here is derived from an EMBL/GenBank/DDBJ whole genome shotgun (WGS) entry which is preliminary data.</text>
</comment>
<dbReference type="Proteomes" id="UP000664044">
    <property type="component" value="Unassembled WGS sequence"/>
</dbReference>
<sequence>MYSISKSVQFTGFQLVEDPKTNVMAQFAHHPLAIPYVPQAGPNEYSMIENQLPHKHTLVCTDLRKVKSNMPYIILLFFNHINIEFNGKGEKHDLLSINTLWNWNKWDMKKWGNITAYERMQIVP</sequence>
<gene>
    <name evidence="1" type="ORF">J0656_18435</name>
</gene>